<dbReference type="RefSeq" id="WP_143133189.1">
    <property type="nucleotide sequence ID" value="NZ_BQIO01000034.1"/>
</dbReference>
<dbReference type="AlphaFoldDB" id="A0A7W2JK86"/>
<name>A0A7W2JK86_9PSED</name>
<gene>
    <name evidence="1" type="ORF">H4C44_15350</name>
</gene>
<evidence type="ECO:0000313" key="2">
    <source>
        <dbReference type="Proteomes" id="UP000556620"/>
    </source>
</evidence>
<evidence type="ECO:0000313" key="1">
    <source>
        <dbReference type="EMBL" id="MBA6060552.1"/>
    </source>
</evidence>
<dbReference type="Proteomes" id="UP000556620">
    <property type="component" value="Unassembled WGS sequence"/>
</dbReference>
<protein>
    <submittedName>
        <fullName evidence="1">Uncharacterized protein</fullName>
    </submittedName>
</protein>
<organism evidence="1 2">
    <name type="scientific">Pseudomonas juntendi</name>
    <dbReference type="NCBI Taxonomy" id="2666183"/>
    <lineage>
        <taxon>Bacteria</taxon>
        <taxon>Pseudomonadati</taxon>
        <taxon>Pseudomonadota</taxon>
        <taxon>Gammaproteobacteria</taxon>
        <taxon>Pseudomonadales</taxon>
        <taxon>Pseudomonadaceae</taxon>
        <taxon>Pseudomonas</taxon>
    </lineage>
</organism>
<reference evidence="1 2" key="1">
    <citation type="submission" date="2020-07" db="EMBL/GenBank/DDBJ databases">
        <title>Diversity of carbapenemase encoding genes among Pseudomonas putida group clinical isolates in a tertiary Brazilian hospital.</title>
        <authorList>
            <person name="Alberto-Lei F."/>
            <person name="Nodari C.S."/>
            <person name="Streling A.P."/>
            <person name="Paulino J.T."/>
            <person name="Bessa-Neto F.O."/>
            <person name="Cayo R."/>
            <person name="Gales A.C."/>
        </authorList>
    </citation>
    <scope>NUCLEOTIDE SEQUENCE [LARGE SCALE GENOMIC DNA]</scope>
    <source>
        <strain evidence="1 2">14535</strain>
    </source>
</reference>
<dbReference type="EMBL" id="JACGCU010000025">
    <property type="protein sequence ID" value="MBA6060552.1"/>
    <property type="molecule type" value="Genomic_DNA"/>
</dbReference>
<proteinExistence type="predicted"/>
<accession>A0A7W2JK86</accession>
<sequence length="112" mass="12474">MASLWFKRCVEQVEKAILLGNVFWLLPNDSLQCRTMLRRFADNLLSVFFCSIKSGRMADSSLVTRATQQAMPEASVARLNQSPFVSCQCGAYFAFNGVCRGLAHSGIVRYLG</sequence>
<comment type="caution">
    <text evidence="1">The sequence shown here is derived from an EMBL/GenBank/DDBJ whole genome shotgun (WGS) entry which is preliminary data.</text>
</comment>